<dbReference type="Pfam" id="PF00535">
    <property type="entry name" value="Glycos_transf_2"/>
    <property type="match status" value="1"/>
</dbReference>
<dbReference type="KEGG" id="sazo:D1868_08530"/>
<evidence type="ECO:0000256" key="2">
    <source>
        <dbReference type="ARBA" id="ARBA00022676"/>
    </source>
</evidence>
<dbReference type="InterPro" id="IPR039528">
    <property type="entry name" value="DPM1-like"/>
</dbReference>
<keyword evidence="6" id="KW-1185">Reference proteome</keyword>
<reference evidence="5 6" key="1">
    <citation type="submission" date="2019-10" db="EMBL/GenBank/DDBJ databases">
        <title>Genome Sequences from Six Type Strain Members of the Archaeal Family Sulfolobaceae: Acidianus ambivalens, Acidianus infernus, Metallosphaera prunae, Stygiolobus azoricus, Sulfolobus metallicus, and Sulfurisphaera ohwakuensis.</title>
        <authorList>
            <person name="Counts J.A."/>
            <person name="Kelly R.M."/>
        </authorList>
    </citation>
    <scope>NUCLEOTIDE SEQUENCE [LARGE SCALE GENOMIC DNA]</scope>
    <source>
        <strain evidence="5 6">FC6</strain>
    </source>
</reference>
<dbReference type="Proteomes" id="UP000423396">
    <property type="component" value="Chromosome"/>
</dbReference>
<accession>A0A650CQB4</accession>
<dbReference type="GO" id="GO:0004582">
    <property type="term" value="F:dolichyl-phosphate beta-D-mannosyltransferase activity"/>
    <property type="evidence" value="ECO:0007669"/>
    <property type="project" value="InterPro"/>
</dbReference>
<dbReference type="AlphaFoldDB" id="A0A650CQB4"/>
<comment type="similarity">
    <text evidence="1">Belongs to the glycosyltransferase 2 family.</text>
</comment>
<dbReference type="GO" id="GO:0006506">
    <property type="term" value="P:GPI anchor biosynthetic process"/>
    <property type="evidence" value="ECO:0007669"/>
    <property type="project" value="TreeGrafter"/>
</dbReference>
<dbReference type="GeneID" id="42799110"/>
<dbReference type="PANTHER" id="PTHR43398:SF1">
    <property type="entry name" value="DOLICHOL-PHOSPHATE MANNOSYLTRANSFERASE SUBUNIT 1"/>
    <property type="match status" value="1"/>
</dbReference>
<dbReference type="GO" id="GO:0006488">
    <property type="term" value="P:dolichol-linked oligosaccharide biosynthetic process"/>
    <property type="evidence" value="ECO:0007669"/>
    <property type="project" value="TreeGrafter"/>
</dbReference>
<evidence type="ECO:0000256" key="3">
    <source>
        <dbReference type="ARBA" id="ARBA00022679"/>
    </source>
</evidence>
<evidence type="ECO:0000313" key="5">
    <source>
        <dbReference type="EMBL" id="QGR20026.1"/>
    </source>
</evidence>
<dbReference type="GO" id="GO:0016020">
    <property type="term" value="C:membrane"/>
    <property type="evidence" value="ECO:0007669"/>
    <property type="project" value="GOC"/>
</dbReference>
<dbReference type="OrthoDB" id="11098at2157"/>
<dbReference type="SUPFAM" id="SSF53448">
    <property type="entry name" value="Nucleotide-diphospho-sugar transferases"/>
    <property type="match status" value="1"/>
</dbReference>
<organism evidence="5 6">
    <name type="scientific">Stygiolobus azoricus</name>
    <dbReference type="NCBI Taxonomy" id="41675"/>
    <lineage>
        <taxon>Archaea</taxon>
        <taxon>Thermoproteota</taxon>
        <taxon>Thermoprotei</taxon>
        <taxon>Sulfolobales</taxon>
        <taxon>Sulfolobaceae</taxon>
        <taxon>Stygiolobus</taxon>
    </lineage>
</organism>
<sequence length="227" mass="25370">MYGVVVPTYNEADNIKVLIREIRERVKDVVVIVVDDNSEDNTAEIAKQMGAVVFVRTNERGLGSALRFGLRKAVEMGMSHIATMDADLSHDPSFLPSMFNVSLNADLVIGSRYIQGGKIENWPLKRKIISKGANLITRILLRSSVHDNTSGYRVYSAKAVEVVSSCQNAGGYEFQICAIYKVLRNNLRIVEVPIVFRDREKGNSKLDNGKMLRWLSYVMKLSLGLTS</sequence>
<protein>
    <submittedName>
        <fullName evidence="5">Glycosyltransferase</fullName>
    </submittedName>
</protein>
<keyword evidence="2" id="KW-0328">Glycosyltransferase</keyword>
<dbReference type="EMBL" id="CP045483">
    <property type="protein sequence ID" value="QGR20026.1"/>
    <property type="molecule type" value="Genomic_DNA"/>
</dbReference>
<proteinExistence type="inferred from homology"/>
<feature type="domain" description="Glycosyltransferase 2-like" evidence="4">
    <location>
        <begin position="4"/>
        <end position="161"/>
    </location>
</feature>
<dbReference type="Gene3D" id="3.90.550.10">
    <property type="entry name" value="Spore Coat Polysaccharide Biosynthesis Protein SpsA, Chain A"/>
    <property type="match status" value="1"/>
</dbReference>
<evidence type="ECO:0000256" key="1">
    <source>
        <dbReference type="ARBA" id="ARBA00006739"/>
    </source>
</evidence>
<evidence type="ECO:0000259" key="4">
    <source>
        <dbReference type="Pfam" id="PF00535"/>
    </source>
</evidence>
<dbReference type="InterPro" id="IPR001173">
    <property type="entry name" value="Glyco_trans_2-like"/>
</dbReference>
<gene>
    <name evidence="5" type="ORF">D1868_08530</name>
</gene>
<keyword evidence="3 5" id="KW-0808">Transferase</keyword>
<dbReference type="CDD" id="cd06442">
    <property type="entry name" value="DPM1_like"/>
    <property type="match status" value="1"/>
</dbReference>
<dbReference type="RefSeq" id="WP_156007411.1">
    <property type="nucleotide sequence ID" value="NZ_CP045483.1"/>
</dbReference>
<dbReference type="PANTHER" id="PTHR43398">
    <property type="entry name" value="DOLICHOL-PHOSPHATE MANNOSYLTRANSFERASE SUBUNIT 1"/>
    <property type="match status" value="1"/>
</dbReference>
<dbReference type="FunFam" id="3.90.550.10:FF:000122">
    <property type="entry name" value="Dolichol-phosphate mannosyltransferase subunit 1"/>
    <property type="match status" value="1"/>
</dbReference>
<evidence type="ECO:0000313" key="6">
    <source>
        <dbReference type="Proteomes" id="UP000423396"/>
    </source>
</evidence>
<dbReference type="InterPro" id="IPR029044">
    <property type="entry name" value="Nucleotide-diphossugar_trans"/>
</dbReference>
<name>A0A650CQB4_9CREN</name>
<dbReference type="GO" id="GO:0035269">
    <property type="term" value="P:protein O-linked glycosylation via mannose"/>
    <property type="evidence" value="ECO:0007669"/>
    <property type="project" value="TreeGrafter"/>
</dbReference>